<evidence type="ECO:0000313" key="3">
    <source>
        <dbReference type="EMBL" id="MBB6559468.1"/>
    </source>
</evidence>
<name>A0A7X0U8Y6_9BURK</name>
<dbReference type="Proteomes" id="UP000575083">
    <property type="component" value="Unassembled WGS sequence"/>
</dbReference>
<gene>
    <name evidence="3" type="ORF">HNP48_002135</name>
</gene>
<feature type="transmembrane region" description="Helical" evidence="2">
    <location>
        <begin position="45"/>
        <end position="66"/>
    </location>
</feature>
<accession>A0A7X0U8Y6</accession>
<evidence type="ECO:0000256" key="1">
    <source>
        <dbReference type="SAM" id="MobiDB-lite"/>
    </source>
</evidence>
<keyword evidence="2" id="KW-1133">Transmembrane helix</keyword>
<dbReference type="EMBL" id="JACHLK010000003">
    <property type="protein sequence ID" value="MBB6559468.1"/>
    <property type="molecule type" value="Genomic_DNA"/>
</dbReference>
<protein>
    <submittedName>
        <fullName evidence="3">Uncharacterized protein</fullName>
    </submittedName>
</protein>
<comment type="caution">
    <text evidence="3">The sequence shown here is derived from an EMBL/GenBank/DDBJ whole genome shotgun (WGS) entry which is preliminary data.</text>
</comment>
<keyword evidence="4" id="KW-1185">Reference proteome</keyword>
<feature type="region of interest" description="Disordered" evidence="1">
    <location>
        <begin position="278"/>
        <end position="297"/>
    </location>
</feature>
<feature type="transmembrane region" description="Helical" evidence="2">
    <location>
        <begin position="21"/>
        <end position="39"/>
    </location>
</feature>
<proteinExistence type="predicted"/>
<reference evidence="3 4" key="1">
    <citation type="submission" date="2020-08" db="EMBL/GenBank/DDBJ databases">
        <title>Functional genomics of gut bacteria from endangered species of beetles.</title>
        <authorList>
            <person name="Carlos-Shanley C."/>
        </authorList>
    </citation>
    <scope>NUCLEOTIDE SEQUENCE [LARGE SCALE GENOMIC DNA]</scope>
    <source>
        <strain evidence="3 4">S00198</strain>
    </source>
</reference>
<dbReference type="RefSeq" id="WP_184856874.1">
    <property type="nucleotide sequence ID" value="NZ_JACHLK010000003.1"/>
</dbReference>
<organism evidence="3 4">
    <name type="scientific">Acidovorax soli</name>
    <dbReference type="NCBI Taxonomy" id="592050"/>
    <lineage>
        <taxon>Bacteria</taxon>
        <taxon>Pseudomonadati</taxon>
        <taxon>Pseudomonadota</taxon>
        <taxon>Betaproteobacteria</taxon>
        <taxon>Burkholderiales</taxon>
        <taxon>Comamonadaceae</taxon>
        <taxon>Acidovorax</taxon>
    </lineage>
</organism>
<dbReference type="AlphaFoldDB" id="A0A7X0U8Y6"/>
<evidence type="ECO:0000313" key="4">
    <source>
        <dbReference type="Proteomes" id="UP000575083"/>
    </source>
</evidence>
<sequence>MKFAPGEREEPPYIQEFLTSKWNVTASLGAAALAVLASFPYGLPGFIFVGTAYAAVEGLALLYVPGMSTFRYSVRRKYAAMRYQAQIDSLLKELESRGQCDPTSKRMRVYLQTLERIDALERMVKARTCALSVEDIDRLKDVTRDYLARWLAIVSANERQSQLSRKEIADRLRSVEDQLAATTDERERRQLLQAKKDYQRLLESSSRLSSRMFAIEAAMVSMPDIIEEVFQQAVSMPMASDASARLRESVDRLAIEENLEADISEELDTIGVHVPSPAAAKASAAPAAPRPVAQSVK</sequence>
<keyword evidence="2" id="KW-0472">Membrane</keyword>
<evidence type="ECO:0000256" key="2">
    <source>
        <dbReference type="SAM" id="Phobius"/>
    </source>
</evidence>
<keyword evidence="2" id="KW-0812">Transmembrane</keyword>